<reference evidence="2" key="2">
    <citation type="submission" date="2021-02" db="EMBL/GenBank/DDBJ databases">
        <authorList>
            <person name="Kimball J.A."/>
            <person name="Haas M.W."/>
            <person name="Macchietto M."/>
            <person name="Kono T."/>
            <person name="Duquette J."/>
            <person name="Shao M."/>
        </authorList>
    </citation>
    <scope>NUCLEOTIDE SEQUENCE</scope>
    <source>
        <tissue evidence="2">Fresh leaf tissue</tissue>
    </source>
</reference>
<name>A0A8J5VTG7_ZIZPA</name>
<sequence>MPATQEHRAVVESSDERKTEEDGAQEERQLLYCVPIFDPAFAEFSSPPPIYDAAVASSSCFKEDDNDIVKEKMIRWLRHRWYNNF</sequence>
<dbReference type="Proteomes" id="UP000729402">
    <property type="component" value="Unassembled WGS sequence"/>
</dbReference>
<organism evidence="2 3">
    <name type="scientific">Zizania palustris</name>
    <name type="common">Northern wild rice</name>
    <dbReference type="NCBI Taxonomy" id="103762"/>
    <lineage>
        <taxon>Eukaryota</taxon>
        <taxon>Viridiplantae</taxon>
        <taxon>Streptophyta</taxon>
        <taxon>Embryophyta</taxon>
        <taxon>Tracheophyta</taxon>
        <taxon>Spermatophyta</taxon>
        <taxon>Magnoliopsida</taxon>
        <taxon>Liliopsida</taxon>
        <taxon>Poales</taxon>
        <taxon>Poaceae</taxon>
        <taxon>BOP clade</taxon>
        <taxon>Oryzoideae</taxon>
        <taxon>Oryzeae</taxon>
        <taxon>Zizaniinae</taxon>
        <taxon>Zizania</taxon>
    </lineage>
</organism>
<feature type="region of interest" description="Disordered" evidence="1">
    <location>
        <begin position="1"/>
        <end position="25"/>
    </location>
</feature>
<dbReference type="EMBL" id="JAAALK010000287">
    <property type="protein sequence ID" value="KAG8059538.1"/>
    <property type="molecule type" value="Genomic_DNA"/>
</dbReference>
<dbReference type="AlphaFoldDB" id="A0A8J5VTG7"/>
<evidence type="ECO:0000256" key="1">
    <source>
        <dbReference type="SAM" id="MobiDB-lite"/>
    </source>
</evidence>
<comment type="caution">
    <text evidence="2">The sequence shown here is derived from an EMBL/GenBank/DDBJ whole genome shotgun (WGS) entry which is preliminary data.</text>
</comment>
<keyword evidence="3" id="KW-1185">Reference proteome</keyword>
<dbReference type="OrthoDB" id="153872at2759"/>
<evidence type="ECO:0000313" key="3">
    <source>
        <dbReference type="Proteomes" id="UP000729402"/>
    </source>
</evidence>
<reference evidence="2" key="1">
    <citation type="journal article" date="2021" name="bioRxiv">
        <title>Whole Genome Assembly and Annotation of Northern Wild Rice, Zizania palustris L., Supports a Whole Genome Duplication in the Zizania Genus.</title>
        <authorList>
            <person name="Haas M."/>
            <person name="Kono T."/>
            <person name="Macchietto M."/>
            <person name="Millas R."/>
            <person name="McGilp L."/>
            <person name="Shao M."/>
            <person name="Duquette J."/>
            <person name="Hirsch C.N."/>
            <person name="Kimball J."/>
        </authorList>
    </citation>
    <scope>NUCLEOTIDE SEQUENCE</scope>
    <source>
        <tissue evidence="2">Fresh leaf tissue</tissue>
    </source>
</reference>
<evidence type="ECO:0000313" key="2">
    <source>
        <dbReference type="EMBL" id="KAG8059538.1"/>
    </source>
</evidence>
<protein>
    <submittedName>
        <fullName evidence="2">Uncharacterized protein</fullName>
    </submittedName>
</protein>
<proteinExistence type="predicted"/>
<accession>A0A8J5VTG7</accession>
<gene>
    <name evidence="2" type="ORF">GUJ93_ZPchr0002g26718</name>
</gene>